<feature type="compositionally biased region" description="Basic and acidic residues" evidence="30">
    <location>
        <begin position="608"/>
        <end position="622"/>
    </location>
</feature>
<feature type="region of interest" description="Disordered" evidence="30">
    <location>
        <begin position="1264"/>
        <end position="1423"/>
    </location>
</feature>
<dbReference type="InterPro" id="IPR017789">
    <property type="entry name" value="Frataxin"/>
</dbReference>
<comment type="caution">
    <text evidence="34">The sequence shown here is derived from an EMBL/GenBank/DDBJ whole genome shotgun (WGS) entry which is preliminary data.</text>
</comment>
<dbReference type="FunFam" id="3.40.50.300:FF:000110">
    <property type="entry name" value="tight junction protein ZO-1 isoform X1"/>
    <property type="match status" value="1"/>
</dbReference>
<evidence type="ECO:0000259" key="32">
    <source>
        <dbReference type="PROSITE" id="PS50052"/>
    </source>
</evidence>
<dbReference type="InterPro" id="IPR008144">
    <property type="entry name" value="Guanylate_kin-like_dom"/>
</dbReference>
<dbReference type="PANTHER" id="PTHR13865:SF26">
    <property type="entry name" value="TIGHT JUNCTION PROTEIN ZO-2"/>
    <property type="match status" value="1"/>
</dbReference>
<name>A0ABC9Y331_GRUJA</name>
<dbReference type="EMBL" id="BAAFJT010000040">
    <property type="protein sequence ID" value="GAB0204440.1"/>
    <property type="molecule type" value="Genomic_DNA"/>
</dbReference>
<dbReference type="InterPro" id="IPR005417">
    <property type="entry name" value="ZO"/>
</dbReference>
<dbReference type="Pfam" id="PF00625">
    <property type="entry name" value="Guanylate_kin"/>
    <property type="match status" value="1"/>
</dbReference>
<evidence type="ECO:0000259" key="31">
    <source>
        <dbReference type="PROSITE" id="PS50002"/>
    </source>
</evidence>
<dbReference type="InterPro" id="IPR001478">
    <property type="entry name" value="PDZ"/>
</dbReference>
<dbReference type="InterPro" id="IPR001452">
    <property type="entry name" value="SH3_domain"/>
</dbReference>
<dbReference type="InterPro" id="IPR036524">
    <property type="entry name" value="Frataxin/CyaY_sf"/>
</dbReference>
<dbReference type="GO" id="GO:0005739">
    <property type="term" value="C:mitochondrion"/>
    <property type="evidence" value="ECO:0007669"/>
    <property type="project" value="UniProtKB-SubCell"/>
</dbReference>
<keyword evidence="14" id="KW-0410">Iron transport</keyword>
<evidence type="ECO:0000256" key="1">
    <source>
        <dbReference type="ARBA" id="ARBA00004123"/>
    </source>
</evidence>
<evidence type="ECO:0000256" key="3">
    <source>
        <dbReference type="ARBA" id="ARBA00004413"/>
    </source>
</evidence>
<keyword evidence="13" id="KW-1003">Cell membrane</keyword>
<evidence type="ECO:0000259" key="33">
    <source>
        <dbReference type="PROSITE" id="PS50106"/>
    </source>
</evidence>
<evidence type="ECO:0000256" key="21">
    <source>
        <dbReference type="ARBA" id="ARBA00023065"/>
    </source>
</evidence>
<dbReference type="Pfam" id="PF00595">
    <property type="entry name" value="PDZ"/>
    <property type="match status" value="3"/>
</dbReference>
<keyword evidence="20" id="KW-0408">Iron</keyword>
<feature type="domain" description="PDZ" evidence="33">
    <location>
        <begin position="851"/>
        <end position="932"/>
    </location>
</feature>
<keyword evidence="18" id="KW-0965">Cell junction</keyword>
<dbReference type="SUPFAM" id="SSF52540">
    <property type="entry name" value="P-loop containing nucleoside triphosphate hydrolases"/>
    <property type="match status" value="1"/>
</dbReference>
<feature type="domain" description="PDZ" evidence="33">
    <location>
        <begin position="647"/>
        <end position="725"/>
    </location>
</feature>
<dbReference type="GO" id="GO:0004322">
    <property type="term" value="F:ferroxidase activity"/>
    <property type="evidence" value="ECO:0007669"/>
    <property type="project" value="UniProtKB-EC"/>
</dbReference>
<feature type="compositionally biased region" description="Basic and acidic residues" evidence="30">
    <location>
        <begin position="1336"/>
        <end position="1356"/>
    </location>
</feature>
<keyword evidence="16" id="KW-0677">Repeat</keyword>
<dbReference type="EC" id="1.16.3.1" evidence="7"/>
<keyword evidence="19" id="KW-0560">Oxidoreductase</keyword>
<evidence type="ECO:0000313" key="34">
    <source>
        <dbReference type="EMBL" id="GAB0204440.1"/>
    </source>
</evidence>
<dbReference type="Gene3D" id="2.30.42.10">
    <property type="match status" value="3"/>
</dbReference>
<dbReference type="InterPro" id="IPR036028">
    <property type="entry name" value="SH3-like_dom_sf"/>
</dbReference>
<feature type="compositionally biased region" description="Pro residues" evidence="30">
    <location>
        <begin position="1482"/>
        <end position="1493"/>
    </location>
</feature>
<dbReference type="InterPro" id="IPR035598">
    <property type="entry name" value="ZO-2_SH3"/>
</dbReference>
<feature type="domain" description="SH3" evidence="31">
    <location>
        <begin position="946"/>
        <end position="1011"/>
    </location>
</feature>
<feature type="domain" description="PDZ" evidence="33">
    <location>
        <begin position="383"/>
        <end position="470"/>
    </location>
</feature>
<evidence type="ECO:0000256" key="8">
    <source>
        <dbReference type="ARBA" id="ARBA00014720"/>
    </source>
</evidence>
<dbReference type="PROSITE" id="PS50106">
    <property type="entry name" value="PDZ"/>
    <property type="match status" value="3"/>
</dbReference>
<dbReference type="GO" id="GO:0006879">
    <property type="term" value="P:intracellular iron ion homeostasis"/>
    <property type="evidence" value="ECO:0007669"/>
    <property type="project" value="UniProtKB-KW"/>
</dbReference>
<keyword evidence="25" id="KW-0539">Nucleus</keyword>
<dbReference type="FunFam" id="2.30.42.10:FF:000075">
    <property type="entry name" value="Tight junction protein ZO-2 isoform 2"/>
    <property type="match status" value="1"/>
</dbReference>
<feature type="region of interest" description="Disordered" evidence="30">
    <location>
        <begin position="1462"/>
        <end position="1536"/>
    </location>
</feature>
<evidence type="ECO:0000256" key="2">
    <source>
        <dbReference type="ARBA" id="ARBA00004173"/>
    </source>
</evidence>
<dbReference type="CDD" id="cd06729">
    <property type="entry name" value="PDZ3_ZO1-like_domain"/>
    <property type="match status" value="1"/>
</dbReference>
<protein>
    <recommendedName>
        <fullName evidence="8">Frataxin, mitochondrial</fullName>
        <ecNumber evidence="7">1.16.3.1</ecNumber>
    </recommendedName>
</protein>
<dbReference type="SMART" id="SM00228">
    <property type="entry name" value="PDZ"/>
    <property type="match status" value="3"/>
</dbReference>
<feature type="compositionally biased region" description="Acidic residues" evidence="30">
    <location>
        <begin position="1401"/>
        <end position="1415"/>
    </location>
</feature>
<dbReference type="PROSITE" id="PS50052">
    <property type="entry name" value="GUANYLATE_KINASE_2"/>
    <property type="match status" value="1"/>
</dbReference>
<dbReference type="InterPro" id="IPR036034">
    <property type="entry name" value="PDZ_sf"/>
</dbReference>
<evidence type="ECO:0000256" key="4">
    <source>
        <dbReference type="ARBA" id="ARBA00004435"/>
    </source>
</evidence>
<feature type="region of interest" description="Disordered" evidence="30">
    <location>
        <begin position="751"/>
        <end position="804"/>
    </location>
</feature>
<evidence type="ECO:0000256" key="11">
    <source>
        <dbReference type="ARBA" id="ARBA00022443"/>
    </source>
</evidence>
<evidence type="ECO:0000256" key="17">
    <source>
        <dbReference type="ARBA" id="ARBA00022946"/>
    </source>
</evidence>
<evidence type="ECO:0000256" key="26">
    <source>
        <dbReference type="ARBA" id="ARBA00045532"/>
    </source>
</evidence>
<dbReference type="PRINTS" id="PR01599">
    <property type="entry name" value="ZONOCCLUDNS2"/>
</dbReference>
<feature type="compositionally biased region" description="Polar residues" evidence="30">
    <location>
        <begin position="274"/>
        <end position="286"/>
    </location>
</feature>
<dbReference type="GO" id="GO:0005634">
    <property type="term" value="C:nucleus"/>
    <property type="evidence" value="ECO:0007669"/>
    <property type="project" value="UniProtKB-SubCell"/>
</dbReference>
<dbReference type="Pfam" id="PF07653">
    <property type="entry name" value="SH3_2"/>
    <property type="match status" value="1"/>
</dbReference>
<feature type="compositionally biased region" description="Basic and acidic residues" evidence="30">
    <location>
        <begin position="757"/>
        <end position="786"/>
    </location>
</feature>
<evidence type="ECO:0000256" key="22">
    <source>
        <dbReference type="ARBA" id="ARBA00023128"/>
    </source>
</evidence>
<dbReference type="PROSITE" id="PS50002">
    <property type="entry name" value="SH3"/>
    <property type="match status" value="1"/>
</dbReference>
<keyword evidence="17" id="KW-0809">Transit peptide</keyword>
<dbReference type="FunFam" id="2.30.42.10:FF:000009">
    <property type="entry name" value="Putative tight junction protein ZO-1"/>
    <property type="match status" value="1"/>
</dbReference>
<keyword evidence="21" id="KW-0406">Ion transport</keyword>
<evidence type="ECO:0000256" key="29">
    <source>
        <dbReference type="PROSITE-ProRule" id="PRU00192"/>
    </source>
</evidence>
<dbReference type="FunFam" id="2.30.42.10:FF:000013">
    <property type="entry name" value="Putative tight junction protein ZO-1"/>
    <property type="match status" value="1"/>
</dbReference>
<evidence type="ECO:0000256" key="25">
    <source>
        <dbReference type="ARBA" id="ARBA00023242"/>
    </source>
</evidence>
<keyword evidence="10" id="KW-0409">Iron storage</keyword>
<evidence type="ECO:0000256" key="15">
    <source>
        <dbReference type="ARBA" id="ARBA00022553"/>
    </source>
</evidence>
<keyword evidence="12" id="KW-0813">Transport</keyword>
<evidence type="ECO:0000256" key="23">
    <source>
        <dbReference type="ARBA" id="ARBA00023133"/>
    </source>
</evidence>
<dbReference type="PRINTS" id="PR01597">
    <property type="entry name" value="ZONOCCLUDNS"/>
</dbReference>
<dbReference type="PANTHER" id="PTHR13865">
    <property type="entry name" value="TIGHT JUNCTION PROTEIN"/>
    <property type="match status" value="1"/>
</dbReference>
<accession>A0ABC9Y331</accession>
<dbReference type="PROSITE" id="PS01344">
    <property type="entry name" value="FRATAXIN_1"/>
    <property type="match status" value="1"/>
</dbReference>
<keyword evidence="15" id="KW-0597">Phosphoprotein</keyword>
<dbReference type="SMART" id="SM01219">
    <property type="entry name" value="Frataxin_Cyay"/>
    <property type="match status" value="1"/>
</dbReference>
<evidence type="ECO:0000256" key="28">
    <source>
        <dbReference type="ARBA" id="ARBA00047990"/>
    </source>
</evidence>
<feature type="compositionally biased region" description="Basic and acidic residues" evidence="30">
    <location>
        <begin position="1296"/>
        <end position="1325"/>
    </location>
</feature>
<evidence type="ECO:0000256" key="5">
    <source>
        <dbReference type="ARBA" id="ARBA00007014"/>
    </source>
</evidence>
<dbReference type="GO" id="GO:0005923">
    <property type="term" value="C:bicellular tight junction"/>
    <property type="evidence" value="ECO:0007669"/>
    <property type="project" value="UniProtKB-SubCell"/>
</dbReference>
<dbReference type="SUPFAM" id="SSF55387">
    <property type="entry name" value="Frataxin/Nqo15-like"/>
    <property type="match status" value="1"/>
</dbReference>
<evidence type="ECO:0000256" key="30">
    <source>
        <dbReference type="SAM" id="MobiDB-lite"/>
    </source>
</evidence>
<dbReference type="CDD" id="cd06727">
    <property type="entry name" value="PDZ1_ZO1-like"/>
    <property type="match status" value="1"/>
</dbReference>
<dbReference type="GO" id="GO:0006826">
    <property type="term" value="P:iron ion transport"/>
    <property type="evidence" value="ECO:0007669"/>
    <property type="project" value="UniProtKB-KW"/>
</dbReference>
<evidence type="ECO:0000256" key="20">
    <source>
        <dbReference type="ARBA" id="ARBA00023004"/>
    </source>
</evidence>
<comment type="subunit">
    <text evidence="27">Interacts with ACO1. Interacts with ISCU (cytoplasmic form).</text>
</comment>
<evidence type="ECO:0000256" key="6">
    <source>
        <dbReference type="ARBA" id="ARBA00008183"/>
    </source>
</evidence>
<feature type="region of interest" description="Disordered" evidence="30">
    <location>
        <begin position="500"/>
        <end position="643"/>
    </location>
</feature>
<keyword evidence="23" id="KW-0350">Heme biosynthesis</keyword>
<reference evidence="34 35" key="1">
    <citation type="submission" date="2024-06" db="EMBL/GenBank/DDBJ databases">
        <title>The draft genome of Grus japonensis, version 3.</title>
        <authorList>
            <person name="Nabeshima K."/>
            <person name="Suzuki S."/>
            <person name="Onuma M."/>
        </authorList>
    </citation>
    <scope>NUCLEOTIDE SEQUENCE [LARGE SCALE GENOMIC DNA]</scope>
    <source>
        <strain evidence="34 35">451A</strain>
    </source>
</reference>
<evidence type="ECO:0000256" key="16">
    <source>
        <dbReference type="ARBA" id="ARBA00022737"/>
    </source>
</evidence>
<organism evidence="34 35">
    <name type="scientific">Grus japonensis</name>
    <name type="common">Japanese crane</name>
    <name type="synonym">Red-crowned crane</name>
    <dbReference type="NCBI Taxonomy" id="30415"/>
    <lineage>
        <taxon>Eukaryota</taxon>
        <taxon>Metazoa</taxon>
        <taxon>Chordata</taxon>
        <taxon>Craniata</taxon>
        <taxon>Vertebrata</taxon>
        <taxon>Euteleostomi</taxon>
        <taxon>Archelosauria</taxon>
        <taxon>Archosauria</taxon>
        <taxon>Dinosauria</taxon>
        <taxon>Saurischia</taxon>
        <taxon>Theropoda</taxon>
        <taxon>Coelurosauria</taxon>
        <taxon>Aves</taxon>
        <taxon>Neognathae</taxon>
        <taxon>Neoaves</taxon>
        <taxon>Gruiformes</taxon>
        <taxon>Gruidae</taxon>
        <taxon>Grus</taxon>
    </lineage>
</organism>
<evidence type="ECO:0000256" key="24">
    <source>
        <dbReference type="ARBA" id="ARBA00023136"/>
    </source>
</evidence>
<dbReference type="InterPro" id="IPR005419">
    <property type="entry name" value="ZO-2"/>
</dbReference>
<dbReference type="Proteomes" id="UP001623348">
    <property type="component" value="Unassembled WGS sequence"/>
</dbReference>
<keyword evidence="24" id="KW-0472">Membrane</keyword>
<comment type="function">
    <text evidence="26">Modulates the RNA-binding activity of ACO1. May be involved in the cytoplasmic iron-sulfur protein biogenesis. May contribute to oxidative stress resistance and overall cell survival.</text>
</comment>
<dbReference type="Pfam" id="PF01491">
    <property type="entry name" value="Frataxin_Cyay"/>
    <property type="match status" value="1"/>
</dbReference>
<dbReference type="GO" id="GO:0005886">
    <property type="term" value="C:plasma membrane"/>
    <property type="evidence" value="ECO:0007669"/>
    <property type="project" value="UniProtKB-SubCell"/>
</dbReference>
<feature type="domain" description="Guanylate kinase-like" evidence="32">
    <location>
        <begin position="1032"/>
        <end position="1218"/>
    </location>
</feature>
<evidence type="ECO:0000256" key="14">
    <source>
        <dbReference type="ARBA" id="ARBA00022496"/>
    </source>
</evidence>
<comment type="similarity">
    <text evidence="5">Belongs to the MAGUK family.</text>
</comment>
<comment type="catalytic activity">
    <reaction evidence="28">
        <text>4 Fe(2+) + O2 + 4 H(+) = 4 Fe(3+) + 2 H2O</text>
        <dbReference type="Rhea" id="RHEA:11148"/>
        <dbReference type="ChEBI" id="CHEBI:15377"/>
        <dbReference type="ChEBI" id="CHEBI:15378"/>
        <dbReference type="ChEBI" id="CHEBI:15379"/>
        <dbReference type="ChEBI" id="CHEBI:29033"/>
        <dbReference type="ChEBI" id="CHEBI:29034"/>
        <dbReference type="EC" id="1.16.3.1"/>
    </reaction>
</comment>
<dbReference type="CDD" id="cd12027">
    <property type="entry name" value="SH3_ZO-2"/>
    <property type="match status" value="1"/>
</dbReference>
<dbReference type="SMART" id="SM00072">
    <property type="entry name" value="GuKc"/>
    <property type="match status" value="1"/>
</dbReference>
<dbReference type="NCBIfam" id="TIGR03421">
    <property type="entry name" value="FeS_CyaY"/>
    <property type="match status" value="1"/>
</dbReference>
<feature type="compositionally biased region" description="Basic and acidic residues" evidence="30">
    <location>
        <begin position="531"/>
        <end position="592"/>
    </location>
</feature>
<evidence type="ECO:0000313" key="35">
    <source>
        <dbReference type="Proteomes" id="UP001623348"/>
    </source>
</evidence>
<comment type="subcellular location">
    <subcellularLocation>
        <location evidence="4">Cell junction</location>
        <location evidence="4">Tight junction</location>
    </subcellularLocation>
    <subcellularLocation>
        <location evidence="3">Cell membrane</location>
        <topology evidence="3">Peripheral membrane protein</topology>
        <orientation evidence="3">Cytoplasmic side</orientation>
    </subcellularLocation>
    <subcellularLocation>
        <location evidence="2">Mitochondrion</location>
    </subcellularLocation>
    <subcellularLocation>
        <location evidence="1">Nucleus</location>
    </subcellularLocation>
</comment>
<feature type="region of interest" description="Disordered" evidence="30">
    <location>
        <begin position="274"/>
        <end position="361"/>
    </location>
</feature>
<dbReference type="CDD" id="cd06728">
    <property type="entry name" value="PDZ2_ZO1-like_ds"/>
    <property type="match status" value="1"/>
</dbReference>
<dbReference type="Gene3D" id="2.30.30.40">
    <property type="entry name" value="SH3 Domains"/>
    <property type="match status" value="1"/>
</dbReference>
<evidence type="ECO:0000256" key="27">
    <source>
        <dbReference type="ARBA" id="ARBA00046911"/>
    </source>
</evidence>
<evidence type="ECO:0000256" key="9">
    <source>
        <dbReference type="ARBA" id="ARBA00022427"/>
    </source>
</evidence>
<evidence type="ECO:0000256" key="19">
    <source>
        <dbReference type="ARBA" id="ARBA00023002"/>
    </source>
</evidence>
<feature type="compositionally biased region" description="Basic and acidic residues" evidence="30">
    <location>
        <begin position="1511"/>
        <end position="1521"/>
    </location>
</feature>
<dbReference type="PROSITE" id="PS50810">
    <property type="entry name" value="FRATAXIN_2"/>
    <property type="match status" value="1"/>
</dbReference>
<keyword evidence="9" id="KW-0796">Tight junction</keyword>
<dbReference type="GO" id="GO:0006783">
    <property type="term" value="P:heme biosynthetic process"/>
    <property type="evidence" value="ECO:0007669"/>
    <property type="project" value="UniProtKB-KW"/>
</dbReference>
<comment type="similarity">
    <text evidence="6">Belongs to the frataxin family.</text>
</comment>
<dbReference type="Gene3D" id="3.40.50.300">
    <property type="entry name" value="P-loop containing nucleotide triphosphate hydrolases"/>
    <property type="match status" value="1"/>
</dbReference>
<keyword evidence="35" id="KW-1185">Reference proteome</keyword>
<evidence type="ECO:0000256" key="18">
    <source>
        <dbReference type="ARBA" id="ARBA00022949"/>
    </source>
</evidence>
<evidence type="ECO:0000256" key="13">
    <source>
        <dbReference type="ARBA" id="ARBA00022475"/>
    </source>
</evidence>
<evidence type="ECO:0000256" key="10">
    <source>
        <dbReference type="ARBA" id="ARBA00022434"/>
    </source>
</evidence>
<dbReference type="NCBIfam" id="TIGR03422">
    <property type="entry name" value="mito_frataxin"/>
    <property type="match status" value="1"/>
</dbReference>
<dbReference type="InterPro" id="IPR027417">
    <property type="entry name" value="P-loop_NTPase"/>
</dbReference>
<dbReference type="FunFam" id="3.30.920.10:FF:000002">
    <property type="entry name" value="Frataxin, mitochondrial"/>
    <property type="match status" value="1"/>
</dbReference>
<feature type="compositionally biased region" description="Polar residues" evidence="30">
    <location>
        <begin position="1357"/>
        <end position="1367"/>
    </location>
</feature>
<feature type="compositionally biased region" description="Polar residues" evidence="30">
    <location>
        <begin position="520"/>
        <end position="530"/>
    </location>
</feature>
<dbReference type="InterPro" id="IPR002908">
    <property type="entry name" value="Frataxin/CyaY"/>
</dbReference>
<keyword evidence="11 29" id="KW-0728">SH3 domain</keyword>
<dbReference type="SUPFAM" id="SSF50156">
    <property type="entry name" value="PDZ domain-like"/>
    <property type="match status" value="3"/>
</dbReference>
<gene>
    <name evidence="34" type="ORF">GRJ2_002909600</name>
</gene>
<dbReference type="SUPFAM" id="SSF50044">
    <property type="entry name" value="SH3-domain"/>
    <property type="match status" value="1"/>
</dbReference>
<dbReference type="Gene3D" id="3.30.920.10">
    <property type="entry name" value="Frataxin/CyaY"/>
    <property type="match status" value="1"/>
</dbReference>
<proteinExistence type="inferred from homology"/>
<dbReference type="InterPro" id="IPR008145">
    <property type="entry name" value="GK/Ca_channel_bsu"/>
</dbReference>
<dbReference type="InterPro" id="IPR020895">
    <property type="entry name" value="Frataxin_CS"/>
</dbReference>
<evidence type="ECO:0000256" key="7">
    <source>
        <dbReference type="ARBA" id="ARBA00013107"/>
    </source>
</evidence>
<sequence length="1536" mass="171865">MENDNASVLDVYLQLQYASEVKSKTVLMNLRNAGTLNDTSSLDETTYEKLAEETLDSLADFFEDLTDKPFTPEDYDVSLGSGVLTVKLGGDMGTYVINKQTPNRQIWLSSPTSGPKRYDWTGRNWVYSHDRLRDISDAGKLIPVECQPEVQFPSGKLRFREQYWYDLQSSTARSGLEMELLCLLLILGVSAMSDDVNTQLLRAARAHQKRRELGLGSSVIKGRKEANSEVCVEHCTAVLKAVSEVFQLEKFRGVMIPSSSPNVDVNGKTTQAQGWVTAHPESSSGERASPAPPRPCGTRHRPPELLRPPAGRLSTPAPPGGASGNAGRPREQTTALPSPCEWDWEHSCTSSPKRLTASKQRHSKIVIPHKAPGMEELIWEQYTVTLQKDSKRGFGIAVSGGRDNPHFENGETSIVISDVLPGGPADGLLQENDRVVIVNGTPMENVPHSFAVQQLRKSGKVATIVVKRPRKVQAAALKRSPSIDYEDRALDVMDDHAEFDGKSARSGYSDRSWHSGNGGRSQSWGNSLDQSYRDERDRGRNRSRDRDRECSYSRDRSRGRSVDRSLDRDYRRDRSRGRSIDRDGGYEQDYRGDYSPPSYSHGSQPDPRYGREARSRSRDRLCSRSPSPEIHHQHEYLGPQDQNGPISVLLTKGRHNEEYGLRLGSQIFIKEMTRTGLATKDGNLHEGDIILKINGTVTENMSLADARKLIEKSRGKLQLVVLRDRKQTLLNIPSLNDSDSEMDDISEIESNRSFSPQDDRLHHSDLDSHSSNEKLKEKPNAKDDPSSRMSRMGATPTPFKSSGDIATPAVTVVDTKKEVNYQDDSAVSQPKAVTRTILKPSPEDEAIYGPNTKMVRFKKGDSVGLRLAGGNDVGIFVAGIQEGTSADQEGLQEGDQILKVNTQDFRGIVREDAVLYLLEIPKGETVTILAQSKYEVYRDIMACGRGDSFFIRSHFECEKESPQSLAFTRGEIFRVVDTLYDGKLGSWLAVRIGNELEKGLIPNKSRAEQMASVQNAQKDGSSDRADFWRTRGQRSGVKKNLRKSREDLTAVVSVSTKFPAYERVQLREAGFKRPVVIFGPIADIAMEKLSNDLPHLYQTAKTEPRDAGSEKSTGVVRLNTVRQIIEQDKHALLDVTPKAVDLLNYTQWFPIVVFFNPDSKQGVKTMRQRLCSTSNKSSRKLYEQANKLKKTCSHLFTATINLNSANDSWYGSLKDTIQQQQGEAVWVSEGKMDGMEDDADDRMSYLTAMGADYLSCDSRLISDLEDTDGEGGAYTDNELDEPSDEPRISSVSRSSEPVHHEESLKKFSPEPRAHLRKAGSREILREPSPPPAFKPEPPKGKLQNKEDLYDFPKNYDSKSSNIAVSSETSTVSAKAAPPPVSVKPAFGRPILRNSQPAVPPADEEEETKLEEEGSEQENTPKSVLRKVKIFEEMDHKARIQRMQELQEAQNARLEIAQKHPDIYAVPVKTQKSEQNWPQPMSSRPPEPQKPPIRPYLDNRGSYGSDAEEEEEYRRQLSDHSKKGYYGQPSRYRDTEL</sequence>
<evidence type="ECO:0000256" key="12">
    <source>
        <dbReference type="ARBA" id="ARBA00022448"/>
    </source>
</evidence>
<keyword evidence="22" id="KW-0496">Mitochondrion</keyword>